<dbReference type="PANTHER" id="PTHR45784">
    <property type="entry name" value="C-TYPE LECTIN DOMAIN FAMILY 20 MEMBER A-RELATED"/>
    <property type="match status" value="1"/>
</dbReference>
<dbReference type="CDD" id="cd03602">
    <property type="entry name" value="CLECT_1"/>
    <property type="match status" value="2"/>
</dbReference>
<dbReference type="Pfam" id="PF00059">
    <property type="entry name" value="Lectin_C"/>
    <property type="match status" value="2"/>
</dbReference>
<feature type="domain" description="C-type lectin" evidence="3">
    <location>
        <begin position="144"/>
        <end position="255"/>
    </location>
</feature>
<dbReference type="EMBL" id="JAGTTL010000039">
    <property type="protein sequence ID" value="KAK6291844.1"/>
    <property type="molecule type" value="Genomic_DNA"/>
</dbReference>
<dbReference type="SMART" id="SM00034">
    <property type="entry name" value="CLECT"/>
    <property type="match status" value="2"/>
</dbReference>
<dbReference type="InterPro" id="IPR016186">
    <property type="entry name" value="C-type_lectin-like/link_sf"/>
</dbReference>
<evidence type="ECO:0000259" key="3">
    <source>
        <dbReference type="PROSITE" id="PS50041"/>
    </source>
</evidence>
<proteinExistence type="predicted"/>
<evidence type="ECO:0000313" key="5">
    <source>
        <dbReference type="Proteomes" id="UP001356427"/>
    </source>
</evidence>
<dbReference type="SUPFAM" id="SSF56436">
    <property type="entry name" value="C-type lectin-like"/>
    <property type="match status" value="2"/>
</dbReference>
<dbReference type="InterPro" id="IPR018378">
    <property type="entry name" value="C-type_lectin_CS"/>
</dbReference>
<evidence type="ECO:0000256" key="2">
    <source>
        <dbReference type="SAM" id="SignalP"/>
    </source>
</evidence>
<feature type="chain" id="PRO_5042881480" description="C-type lectin domain-containing protein" evidence="2">
    <location>
        <begin position="21"/>
        <end position="306"/>
    </location>
</feature>
<evidence type="ECO:0000313" key="4">
    <source>
        <dbReference type="EMBL" id="KAK6291844.1"/>
    </source>
</evidence>
<keyword evidence="1" id="KW-1015">Disulfide bond</keyword>
<dbReference type="Proteomes" id="UP001356427">
    <property type="component" value="Unassembled WGS sequence"/>
</dbReference>
<dbReference type="Gene3D" id="3.10.100.10">
    <property type="entry name" value="Mannose-Binding Protein A, subunit A"/>
    <property type="match status" value="2"/>
</dbReference>
<name>A0AAN8Q4X4_9TELE</name>
<feature type="domain" description="C-type lectin" evidence="3">
    <location>
        <begin position="25"/>
        <end position="139"/>
    </location>
</feature>
<organism evidence="4 5">
    <name type="scientific">Coregonus suidteri</name>
    <dbReference type="NCBI Taxonomy" id="861788"/>
    <lineage>
        <taxon>Eukaryota</taxon>
        <taxon>Metazoa</taxon>
        <taxon>Chordata</taxon>
        <taxon>Craniata</taxon>
        <taxon>Vertebrata</taxon>
        <taxon>Euteleostomi</taxon>
        <taxon>Actinopterygii</taxon>
        <taxon>Neopterygii</taxon>
        <taxon>Teleostei</taxon>
        <taxon>Protacanthopterygii</taxon>
        <taxon>Salmoniformes</taxon>
        <taxon>Salmonidae</taxon>
        <taxon>Coregoninae</taxon>
        <taxon>Coregonus</taxon>
    </lineage>
</organism>
<sequence length="306" mass="35424">MKRCVPLLLLLSGFHQLSSSLTGQYFFVNDPKTWTEAQSYCREKYTDLATIDNMEDMNRFRQVVNGYNGNVWIGLYDDVNSWRWSLEDSGFYGDGEAVFRNWDSGQPDNQGSGQYCTVMRDNGRWNDERCSNKDIFICYDGGTNSSNHFSLINESRSWSEAQSYCRDHHTDLASVRNQTENQEIQRVANGSNVWIGLFRDSWKWSDQSNSSFRYWIEGEPNNFQGRSEGCVEASMTNNGQWNDEICILPQYFVCYYTGYAGVQVKFTSTTALTDSNITELVLKKLQDELRQRGISDSVTLRWKKKD</sequence>
<keyword evidence="2" id="KW-0732">Signal</keyword>
<keyword evidence="5" id="KW-1185">Reference proteome</keyword>
<dbReference type="InterPro" id="IPR001304">
    <property type="entry name" value="C-type_lectin-like"/>
</dbReference>
<dbReference type="AlphaFoldDB" id="A0AAN8Q4X4"/>
<reference evidence="4 5" key="1">
    <citation type="submission" date="2021-04" db="EMBL/GenBank/DDBJ databases">
        <authorList>
            <person name="De Guttry C."/>
            <person name="Zahm M."/>
            <person name="Klopp C."/>
            <person name="Cabau C."/>
            <person name="Louis A."/>
            <person name="Berthelot C."/>
            <person name="Parey E."/>
            <person name="Roest Crollius H."/>
            <person name="Montfort J."/>
            <person name="Robinson-Rechavi M."/>
            <person name="Bucao C."/>
            <person name="Bouchez O."/>
            <person name="Gislard M."/>
            <person name="Lluch J."/>
            <person name="Milhes M."/>
            <person name="Lampietro C."/>
            <person name="Lopez Roques C."/>
            <person name="Donnadieu C."/>
            <person name="Braasch I."/>
            <person name="Desvignes T."/>
            <person name="Postlethwait J."/>
            <person name="Bobe J."/>
            <person name="Wedekind C."/>
            <person name="Guiguen Y."/>
        </authorList>
    </citation>
    <scope>NUCLEOTIDE SEQUENCE [LARGE SCALE GENOMIC DNA]</scope>
    <source>
        <strain evidence="4">Cs_M1</strain>
        <tissue evidence="4">Blood</tissue>
    </source>
</reference>
<dbReference type="PANTHER" id="PTHR45784:SF3">
    <property type="entry name" value="C-TYPE LECTIN DOMAIN FAMILY 4 MEMBER K-LIKE-RELATED"/>
    <property type="match status" value="1"/>
</dbReference>
<dbReference type="PROSITE" id="PS00615">
    <property type="entry name" value="C_TYPE_LECTIN_1"/>
    <property type="match status" value="1"/>
</dbReference>
<gene>
    <name evidence="4" type="ORF">J4Q44_G00376290</name>
</gene>
<accession>A0AAN8Q4X4</accession>
<protein>
    <recommendedName>
        <fullName evidence="3">C-type lectin domain-containing protein</fullName>
    </recommendedName>
</protein>
<dbReference type="PROSITE" id="PS50041">
    <property type="entry name" value="C_TYPE_LECTIN_2"/>
    <property type="match status" value="2"/>
</dbReference>
<evidence type="ECO:0000256" key="1">
    <source>
        <dbReference type="ARBA" id="ARBA00023157"/>
    </source>
</evidence>
<feature type="signal peptide" evidence="2">
    <location>
        <begin position="1"/>
        <end position="20"/>
    </location>
</feature>
<dbReference type="InterPro" id="IPR016187">
    <property type="entry name" value="CTDL_fold"/>
</dbReference>
<comment type="caution">
    <text evidence="4">The sequence shown here is derived from an EMBL/GenBank/DDBJ whole genome shotgun (WGS) entry which is preliminary data.</text>
</comment>